<protein>
    <submittedName>
        <fullName evidence="2">Putative portal protein</fullName>
    </submittedName>
</protein>
<evidence type="ECO:0000313" key="2">
    <source>
        <dbReference type="EMBL" id="ATI15854.1"/>
    </source>
</evidence>
<dbReference type="Pfam" id="PF06074">
    <property type="entry name" value="Portal_Mu"/>
    <property type="match status" value="1"/>
</dbReference>
<organism evidence="2 3">
    <name type="scientific">Escherichia phage vB_EcoM_PHB05</name>
    <dbReference type="NCBI Taxonomy" id="2041347"/>
    <lineage>
        <taxon>Viruses</taxon>
        <taxon>Duplodnaviria</taxon>
        <taxon>Heunggongvirae</taxon>
        <taxon>Uroviricota</taxon>
        <taxon>Caudoviricetes</taxon>
        <taxon>Stephanstirmvirinae</taxon>
        <taxon>Justusliebigvirus</taxon>
        <taxon>Justusliebigvirus PHB05</taxon>
    </lineage>
</organism>
<keyword evidence="3" id="KW-1185">Reference proteome</keyword>
<feature type="region of interest" description="Disordered" evidence="1">
    <location>
        <begin position="493"/>
        <end position="522"/>
    </location>
</feature>
<sequence>MSTGKRKYTKRSDYWNKGSTEKAALSPTQSATKEKNLVLSPEIGTIGLNSIKAFTNFMQPYETRFPENIRTYKEMGEDPDVATALDATYIFVDRAFFDFKIKYNVSSAKSRRAAKFVDYTLRNMNAPLRQYVRSLLTYKQFGFAFAEKVYELDEDPKSPYFGYYRLVKLAFRPQDTIDLAQPFTYSDDGRTILTVNQNITNGMVSPGTNATLIGRKEIPMEKVIYVGSNITENNPLGVSPLLAVYRSWREKSLIQEYEVVGVSKDLGGMPVLMVPSDILNRASLNPSGDEAQSLRVLQANIANLHAGEQSYMVLPSDVYEGTVMRQYDLVFQGVEGSGKQFDTQALIKQRKLDIYNRFGAGVLIMGDGEGGSYSLSDNKQTLLSHFIERDVDIITEALNTQVIPQLLRLNGIFLSQEDMPKFVSDDIGDPDIEVNAKAIQQIVAAGAIPLTPEVINEFFERLGFNYRIPDDIVADPDKFQEFLETFMPDKTSRSGDGLAAGAGNGTSTSPAALDTSAANLAN</sequence>
<evidence type="ECO:0000313" key="3">
    <source>
        <dbReference type="Proteomes" id="UP000230824"/>
    </source>
</evidence>
<accession>A0A291LAG3</accession>
<dbReference type="InterPro" id="IPR009279">
    <property type="entry name" value="Portal_Mu"/>
</dbReference>
<proteinExistence type="predicted"/>
<evidence type="ECO:0000256" key="1">
    <source>
        <dbReference type="SAM" id="MobiDB-lite"/>
    </source>
</evidence>
<reference evidence="2 3" key="1">
    <citation type="submission" date="2017-09" db="EMBL/GenBank/DDBJ databases">
        <title>Phage vB_EcoM_PHB05 against multidrug-resistant shiga toxin-producing Escherichia.</title>
        <authorList>
            <person name="Chen Y."/>
            <person name="Song J."/>
            <person name="Wu B."/>
        </authorList>
    </citation>
    <scope>NUCLEOTIDE SEQUENCE [LARGE SCALE GENOMIC DNA]</scope>
    <source>
        <strain evidence="2">Wastewater</strain>
    </source>
</reference>
<dbReference type="GeneID" id="62611824"/>
<feature type="compositionally biased region" description="Polar residues" evidence="1">
    <location>
        <begin position="505"/>
        <end position="522"/>
    </location>
</feature>
<dbReference type="EMBL" id="MF805809">
    <property type="protein sequence ID" value="ATI15854.1"/>
    <property type="molecule type" value="Genomic_DNA"/>
</dbReference>
<name>A0A291LAG3_9CAUD</name>
<dbReference type="Proteomes" id="UP000230824">
    <property type="component" value="Segment"/>
</dbReference>
<dbReference type="KEGG" id="vg:62611824"/>
<dbReference type="RefSeq" id="YP_009984480.1">
    <property type="nucleotide sequence ID" value="NC_052652.1"/>
</dbReference>